<name>A0A978UK33_ZIZJJ</name>
<organism evidence="1 2">
    <name type="scientific">Ziziphus jujuba var. spinosa</name>
    <dbReference type="NCBI Taxonomy" id="714518"/>
    <lineage>
        <taxon>Eukaryota</taxon>
        <taxon>Viridiplantae</taxon>
        <taxon>Streptophyta</taxon>
        <taxon>Embryophyta</taxon>
        <taxon>Tracheophyta</taxon>
        <taxon>Spermatophyta</taxon>
        <taxon>Magnoliopsida</taxon>
        <taxon>eudicotyledons</taxon>
        <taxon>Gunneridae</taxon>
        <taxon>Pentapetalae</taxon>
        <taxon>rosids</taxon>
        <taxon>fabids</taxon>
        <taxon>Rosales</taxon>
        <taxon>Rhamnaceae</taxon>
        <taxon>Paliureae</taxon>
        <taxon>Ziziphus</taxon>
    </lineage>
</organism>
<dbReference type="AlphaFoldDB" id="A0A978UK33"/>
<reference evidence="1" key="1">
    <citation type="journal article" date="2021" name="Front. Plant Sci.">
        <title>Chromosome-Scale Genome Assembly for Chinese Sour Jujube and Insights Into Its Genome Evolution and Domestication Signature.</title>
        <authorList>
            <person name="Shen L.-Y."/>
            <person name="Luo H."/>
            <person name="Wang X.-L."/>
            <person name="Wang X.-M."/>
            <person name="Qiu X.-J."/>
            <person name="Liu H."/>
            <person name="Zhou S.-S."/>
            <person name="Jia K.-H."/>
            <person name="Nie S."/>
            <person name="Bao Y.-T."/>
            <person name="Zhang R.-G."/>
            <person name="Yun Q.-Z."/>
            <person name="Chai Y.-H."/>
            <person name="Lu J.-Y."/>
            <person name="Li Y."/>
            <person name="Zhao S.-W."/>
            <person name="Mao J.-F."/>
            <person name="Jia S.-G."/>
            <person name="Mao Y.-M."/>
        </authorList>
    </citation>
    <scope>NUCLEOTIDE SEQUENCE</scope>
    <source>
        <strain evidence="1">AT0</strain>
        <tissue evidence="1">Leaf</tissue>
    </source>
</reference>
<sequence length="174" mass="19631">MSRAKFYSYSFAMKDNIEIGASGVPELQLDADESSAKQLSKCFLAGKILLDNSIRKNKVQIHNLLLQYVTRGNALKIGSLFKEVLRCENSSCTNIIISEDLYGPWLSAEADAFTMVAECSYLRRIKIPRGDYFNTFSNDTNTDNRNEDRAAETRASIINEQEALPKVEDKMTQN</sequence>
<accession>A0A978UK33</accession>
<comment type="caution">
    <text evidence="1">The sequence shown here is derived from an EMBL/GenBank/DDBJ whole genome shotgun (WGS) entry which is preliminary data.</text>
</comment>
<evidence type="ECO:0000313" key="2">
    <source>
        <dbReference type="Proteomes" id="UP000813462"/>
    </source>
</evidence>
<gene>
    <name evidence="1" type="ORF">FEM48_Zijuj10G0000300</name>
</gene>
<evidence type="ECO:0000313" key="1">
    <source>
        <dbReference type="EMBL" id="KAH7515185.1"/>
    </source>
</evidence>
<protein>
    <submittedName>
        <fullName evidence="1">Uncharacterized protein</fullName>
    </submittedName>
</protein>
<proteinExistence type="predicted"/>
<dbReference type="EMBL" id="JAEACU010000010">
    <property type="protein sequence ID" value="KAH7515185.1"/>
    <property type="molecule type" value="Genomic_DNA"/>
</dbReference>
<dbReference type="Proteomes" id="UP000813462">
    <property type="component" value="Unassembled WGS sequence"/>
</dbReference>